<dbReference type="InterPro" id="IPR051161">
    <property type="entry name" value="Mannose-6P_isomerase_type2"/>
</dbReference>
<evidence type="ECO:0000259" key="1">
    <source>
        <dbReference type="Pfam" id="PF00483"/>
    </source>
</evidence>
<proteinExistence type="predicted"/>
<protein>
    <submittedName>
        <fullName evidence="3">Mannose-1-phosphate guanylyltransferase</fullName>
    </submittedName>
</protein>
<keyword evidence="3" id="KW-0808">Transferase</keyword>
<dbReference type="Proteomes" id="UP000664382">
    <property type="component" value="Unassembled WGS sequence"/>
</dbReference>
<dbReference type="InterPro" id="IPR029044">
    <property type="entry name" value="Nucleotide-diphossugar_trans"/>
</dbReference>
<evidence type="ECO:0000313" key="4">
    <source>
        <dbReference type="Proteomes" id="UP000664382"/>
    </source>
</evidence>
<dbReference type="GO" id="GO:0009298">
    <property type="term" value="P:GDP-mannose biosynthetic process"/>
    <property type="evidence" value="ECO:0007669"/>
    <property type="project" value="TreeGrafter"/>
</dbReference>
<sequence length="385" mass="40568">MTETPTAAGGTTSSGTPAIDRFTCVIPAGGVGSRLWPLSRAKAPKFLLDLTGSGDSLLRATWNRLAPIAPPERIMVVTGNAHRDSVVEQLPGLLPDNLVTESEPKDSSAAIGLAAALLELRDPDAILGSFAADHVIRGSVLFQRAVRTAVLAADRGYIATIGIHPGHPATGFGYIKCGSARGDLAAFDVYDVEEFVEKPDEATARDYLARGGYLWNAGMFIARASVLLDQMALTEPELVAALREIAEAWSSPKRAAVARERLWPNLKKIAIDYSVAEPAAAAGKMVCVAAHFEWDDVGDFASIADLLTRGRKGDLAVLGDGAQVLSDASSGIVVSESDRLVALVGMQDVVVVDTPDVLLVTSKQHAQDVKGLVTRMKVSGGGHLL</sequence>
<evidence type="ECO:0000313" key="3">
    <source>
        <dbReference type="EMBL" id="MBO1901670.1"/>
    </source>
</evidence>
<dbReference type="EMBL" id="JAGDYM010000007">
    <property type="protein sequence ID" value="MBO1901670.1"/>
    <property type="molecule type" value="Genomic_DNA"/>
</dbReference>
<accession>A0A939MK20</accession>
<organism evidence="3 4">
    <name type="scientific">Leucobacter weissii</name>
    <dbReference type="NCBI Taxonomy" id="1983706"/>
    <lineage>
        <taxon>Bacteria</taxon>
        <taxon>Bacillati</taxon>
        <taxon>Actinomycetota</taxon>
        <taxon>Actinomycetes</taxon>
        <taxon>Micrococcales</taxon>
        <taxon>Microbacteriaceae</taxon>
        <taxon>Leucobacter</taxon>
    </lineage>
</organism>
<name>A0A939MK20_9MICO</name>
<dbReference type="Gene3D" id="3.90.550.10">
    <property type="entry name" value="Spore Coat Polysaccharide Biosynthesis Protein SpsA, Chain A"/>
    <property type="match status" value="1"/>
</dbReference>
<dbReference type="SUPFAM" id="SSF159283">
    <property type="entry name" value="Guanosine diphospho-D-mannose pyrophosphorylase/mannose-6-phosphate isomerase linker domain"/>
    <property type="match status" value="1"/>
</dbReference>
<keyword evidence="4" id="KW-1185">Reference proteome</keyword>
<feature type="domain" description="Nucleotidyl transferase" evidence="1">
    <location>
        <begin position="25"/>
        <end position="305"/>
    </location>
</feature>
<dbReference type="PANTHER" id="PTHR46390">
    <property type="entry name" value="MANNOSE-1-PHOSPHATE GUANYLYLTRANSFERASE"/>
    <property type="match status" value="1"/>
</dbReference>
<dbReference type="InterPro" id="IPR005835">
    <property type="entry name" value="NTP_transferase_dom"/>
</dbReference>
<comment type="caution">
    <text evidence="3">The sequence shown here is derived from an EMBL/GenBank/DDBJ whole genome shotgun (WGS) entry which is preliminary data.</text>
</comment>
<gene>
    <name evidence="3" type="ORF">J4H92_06850</name>
</gene>
<dbReference type="InterPro" id="IPR054566">
    <property type="entry name" value="ManC/GMP-like_b-helix"/>
</dbReference>
<reference evidence="3" key="1">
    <citation type="submission" date="2021-03" db="EMBL/GenBank/DDBJ databases">
        <title>Leucobacter chromiisoli sp. nov., isolated from chromium-containing soil of chemical plant.</title>
        <authorList>
            <person name="Xu Z."/>
        </authorList>
    </citation>
    <scope>NUCLEOTIDE SEQUENCE</scope>
    <source>
        <strain evidence="3">S27</strain>
    </source>
</reference>
<dbReference type="GO" id="GO:0004475">
    <property type="term" value="F:mannose-1-phosphate guanylyltransferase (GTP) activity"/>
    <property type="evidence" value="ECO:0007669"/>
    <property type="project" value="InterPro"/>
</dbReference>
<dbReference type="InterPro" id="IPR049577">
    <property type="entry name" value="GMPP_N"/>
</dbReference>
<keyword evidence="3" id="KW-0548">Nucleotidyltransferase</keyword>
<feature type="domain" description="MannoseP isomerase/GMP-like beta-helix" evidence="2">
    <location>
        <begin position="329"/>
        <end position="375"/>
    </location>
</feature>
<dbReference type="Pfam" id="PF00483">
    <property type="entry name" value="NTP_transferase"/>
    <property type="match status" value="1"/>
</dbReference>
<dbReference type="SUPFAM" id="SSF53448">
    <property type="entry name" value="Nucleotide-diphospho-sugar transferases"/>
    <property type="match status" value="1"/>
</dbReference>
<dbReference type="RefSeq" id="WP_208097435.1">
    <property type="nucleotide sequence ID" value="NZ_JAGDYM010000007.1"/>
</dbReference>
<evidence type="ECO:0000259" key="2">
    <source>
        <dbReference type="Pfam" id="PF22640"/>
    </source>
</evidence>
<dbReference type="Pfam" id="PF22640">
    <property type="entry name" value="ManC_GMP_beta-helix"/>
    <property type="match status" value="1"/>
</dbReference>
<dbReference type="AlphaFoldDB" id="A0A939MK20"/>
<dbReference type="CDD" id="cd02509">
    <property type="entry name" value="GDP-M1P_Guanylyltransferase"/>
    <property type="match status" value="1"/>
</dbReference>
<dbReference type="PANTHER" id="PTHR46390:SF1">
    <property type="entry name" value="MANNOSE-1-PHOSPHATE GUANYLYLTRANSFERASE"/>
    <property type="match status" value="1"/>
</dbReference>